<accession>A0A6A6ZEU0</accession>
<evidence type="ECO:0000313" key="1">
    <source>
        <dbReference type="EMBL" id="KAF2818834.1"/>
    </source>
</evidence>
<organism evidence="1 2">
    <name type="scientific">Ophiobolus disseminans</name>
    <dbReference type="NCBI Taxonomy" id="1469910"/>
    <lineage>
        <taxon>Eukaryota</taxon>
        <taxon>Fungi</taxon>
        <taxon>Dikarya</taxon>
        <taxon>Ascomycota</taxon>
        <taxon>Pezizomycotina</taxon>
        <taxon>Dothideomycetes</taxon>
        <taxon>Pleosporomycetidae</taxon>
        <taxon>Pleosporales</taxon>
        <taxon>Pleosporineae</taxon>
        <taxon>Phaeosphaeriaceae</taxon>
        <taxon>Ophiobolus</taxon>
    </lineage>
</organism>
<protein>
    <recommendedName>
        <fullName evidence="3">Essential protein Yae1 N-terminal domain-containing protein</fullName>
    </recommendedName>
</protein>
<proteinExistence type="predicted"/>
<dbReference type="Proteomes" id="UP000799424">
    <property type="component" value="Unassembled WGS sequence"/>
</dbReference>
<keyword evidence="2" id="KW-1185">Reference proteome</keyword>
<evidence type="ECO:0000313" key="2">
    <source>
        <dbReference type="Proteomes" id="UP000799424"/>
    </source>
</evidence>
<sequence length="128" mass="14073">MQSNTKTPAVRGYISINTPLGDLLDSLVLQARAANKLCENRVTAAAFLAEFHRKQEAFDAAMKRKVDVSCFGWCDTLQPTHEAYGQGLEDGGKQKMLEGFDRGFEQGFEQGRIDGRAEGMGGQVGMFH</sequence>
<reference evidence="1" key="1">
    <citation type="journal article" date="2020" name="Stud. Mycol.">
        <title>101 Dothideomycetes genomes: a test case for predicting lifestyles and emergence of pathogens.</title>
        <authorList>
            <person name="Haridas S."/>
            <person name="Albert R."/>
            <person name="Binder M."/>
            <person name="Bloem J."/>
            <person name="Labutti K."/>
            <person name="Salamov A."/>
            <person name="Andreopoulos B."/>
            <person name="Baker S."/>
            <person name="Barry K."/>
            <person name="Bills G."/>
            <person name="Bluhm B."/>
            <person name="Cannon C."/>
            <person name="Castanera R."/>
            <person name="Culley D."/>
            <person name="Daum C."/>
            <person name="Ezra D."/>
            <person name="Gonzalez J."/>
            <person name="Henrissat B."/>
            <person name="Kuo A."/>
            <person name="Liang C."/>
            <person name="Lipzen A."/>
            <person name="Lutzoni F."/>
            <person name="Magnuson J."/>
            <person name="Mondo S."/>
            <person name="Nolan M."/>
            <person name="Ohm R."/>
            <person name="Pangilinan J."/>
            <person name="Park H.-J."/>
            <person name="Ramirez L."/>
            <person name="Alfaro M."/>
            <person name="Sun H."/>
            <person name="Tritt A."/>
            <person name="Yoshinaga Y."/>
            <person name="Zwiers L.-H."/>
            <person name="Turgeon B."/>
            <person name="Goodwin S."/>
            <person name="Spatafora J."/>
            <person name="Crous P."/>
            <person name="Grigoriev I."/>
        </authorList>
    </citation>
    <scope>NUCLEOTIDE SEQUENCE</scope>
    <source>
        <strain evidence="1">CBS 113818</strain>
    </source>
</reference>
<evidence type="ECO:0008006" key="3">
    <source>
        <dbReference type="Google" id="ProtNLM"/>
    </source>
</evidence>
<gene>
    <name evidence="1" type="ORF">CC86DRAFT_413490</name>
</gene>
<dbReference type="EMBL" id="MU006248">
    <property type="protein sequence ID" value="KAF2818834.1"/>
    <property type="molecule type" value="Genomic_DNA"/>
</dbReference>
<name>A0A6A6ZEU0_9PLEO</name>
<dbReference type="AlphaFoldDB" id="A0A6A6ZEU0"/>